<gene>
    <name evidence="2" type="ORF">CLV32_0230</name>
</gene>
<dbReference type="Proteomes" id="UP000295499">
    <property type="component" value="Unassembled WGS sequence"/>
</dbReference>
<dbReference type="InterPro" id="IPR012338">
    <property type="entry name" value="Beta-lactam/transpept-like"/>
</dbReference>
<dbReference type="EMBL" id="SNWM01000001">
    <property type="protein sequence ID" value="TDO23944.1"/>
    <property type="molecule type" value="Genomic_DNA"/>
</dbReference>
<dbReference type="RefSeq" id="WP_133551523.1">
    <property type="nucleotide sequence ID" value="NZ_SNWM01000001.1"/>
</dbReference>
<evidence type="ECO:0000259" key="1">
    <source>
        <dbReference type="Pfam" id="PF00144"/>
    </source>
</evidence>
<comment type="caution">
    <text evidence="2">The sequence shown here is derived from an EMBL/GenBank/DDBJ whole genome shotgun (WGS) entry which is preliminary data.</text>
</comment>
<organism evidence="2 3">
    <name type="scientific">Pedobacter duraquae</name>
    <dbReference type="NCBI Taxonomy" id="425511"/>
    <lineage>
        <taxon>Bacteria</taxon>
        <taxon>Pseudomonadati</taxon>
        <taxon>Bacteroidota</taxon>
        <taxon>Sphingobacteriia</taxon>
        <taxon>Sphingobacteriales</taxon>
        <taxon>Sphingobacteriaceae</taxon>
        <taxon>Pedobacter</taxon>
    </lineage>
</organism>
<proteinExistence type="predicted"/>
<protein>
    <submittedName>
        <fullName evidence="2">CubicO group peptidase (Beta-lactamase class C family)</fullName>
    </submittedName>
</protein>
<dbReference type="PANTHER" id="PTHR43283:SF7">
    <property type="entry name" value="BETA-LACTAMASE-RELATED DOMAIN-CONTAINING PROTEIN"/>
    <property type="match status" value="1"/>
</dbReference>
<evidence type="ECO:0000313" key="3">
    <source>
        <dbReference type="Proteomes" id="UP000295499"/>
    </source>
</evidence>
<dbReference type="PANTHER" id="PTHR43283">
    <property type="entry name" value="BETA-LACTAMASE-RELATED"/>
    <property type="match status" value="1"/>
</dbReference>
<reference evidence="2 3" key="1">
    <citation type="submission" date="2019-03" db="EMBL/GenBank/DDBJ databases">
        <title>Genomic Encyclopedia of Archaeal and Bacterial Type Strains, Phase II (KMG-II): from individual species to whole genera.</title>
        <authorList>
            <person name="Goeker M."/>
        </authorList>
    </citation>
    <scope>NUCLEOTIDE SEQUENCE [LARGE SCALE GENOMIC DNA]</scope>
    <source>
        <strain evidence="2 3">DSM 19034</strain>
    </source>
</reference>
<dbReference type="Pfam" id="PF00144">
    <property type="entry name" value="Beta-lactamase"/>
    <property type="match status" value="1"/>
</dbReference>
<keyword evidence="3" id="KW-1185">Reference proteome</keyword>
<feature type="domain" description="Beta-lactamase-related" evidence="1">
    <location>
        <begin position="234"/>
        <end position="531"/>
    </location>
</feature>
<name>A0A4R6INU8_9SPHI</name>
<evidence type="ECO:0000313" key="2">
    <source>
        <dbReference type="EMBL" id="TDO23944.1"/>
    </source>
</evidence>
<dbReference type="Gene3D" id="3.40.710.10">
    <property type="entry name" value="DD-peptidase/beta-lactamase superfamily"/>
    <property type="match status" value="1"/>
</dbReference>
<dbReference type="InterPro" id="IPR050789">
    <property type="entry name" value="Diverse_Enzym_Activities"/>
</dbReference>
<dbReference type="InterPro" id="IPR001466">
    <property type="entry name" value="Beta-lactam-related"/>
</dbReference>
<dbReference type="AlphaFoldDB" id="A0A4R6INU8"/>
<sequence length="541" mass="61195">MHSILKNLLILLFTVIAFENSKAQTIPSTRSGKIFFTNSAVTVNKIATEDNLQKTILTNKTNLFISVFLAKTLSSSLHDLAPALSLDSLSKIGNYQFSFLVDDHLIYQTNLIPGAPRALQQQTETEWNKPLIDNQNEGAWWSQSAWNRFMFNGGDQALTEGTHIFKLLIRPYIKVPDLKIGNIIAQGQLELLVKRKPDVNVSDIKLSEIKSYPDLTPSEDSFDHNSIKKLKAYIDADVFRHVTSVVALKKGKILLEEYFNGSSRDSLHDVRSVGKSFASTLTGMAIRDGYIKSVEQTLGDFYQVKDFQQYSGAKQRVKLKELMTMSSRFDGDDDDPNSPGNEENMYPTDNWVKFALDLPLDTVKYDHQWHYFTTGVMLLGSTLDQVIPGGLDKYADNKLFKPLNITNYKWQYMPQKAPSTAGGIRMNALDFAKYGQLYANKGRWKGKQILPEAWVNESLSHQIPITEKPGEYYGYLFWNKIYRSGGKIQEAYYCSGNGGNKIYIFKDLDLVVVITATAYGNGYAHRQADQIIEEYILPAIL</sequence>
<dbReference type="OrthoDB" id="9773047at2"/>
<accession>A0A4R6INU8</accession>
<dbReference type="SUPFAM" id="SSF56601">
    <property type="entry name" value="beta-lactamase/transpeptidase-like"/>
    <property type="match status" value="1"/>
</dbReference>